<organism evidence="1 2">
    <name type="scientific">Phanerochaete carnosa (strain HHB-10118-sp)</name>
    <name type="common">White-rot fungus</name>
    <name type="synonym">Peniophora carnosa</name>
    <dbReference type="NCBI Taxonomy" id="650164"/>
    <lineage>
        <taxon>Eukaryota</taxon>
        <taxon>Fungi</taxon>
        <taxon>Dikarya</taxon>
        <taxon>Basidiomycota</taxon>
        <taxon>Agaricomycotina</taxon>
        <taxon>Agaricomycetes</taxon>
        <taxon>Polyporales</taxon>
        <taxon>Phanerochaetaceae</taxon>
        <taxon>Phanerochaete</taxon>
    </lineage>
</organism>
<dbReference type="HOGENOM" id="CLU_1496770_0_0_1"/>
<dbReference type="STRING" id="650164.K5V3B5"/>
<evidence type="ECO:0000313" key="2">
    <source>
        <dbReference type="Proteomes" id="UP000008370"/>
    </source>
</evidence>
<evidence type="ECO:0000313" key="1">
    <source>
        <dbReference type="EMBL" id="EKM57066.1"/>
    </source>
</evidence>
<dbReference type="GeneID" id="18911012"/>
<dbReference type="AlphaFoldDB" id="K5V3B5"/>
<dbReference type="KEGG" id="pco:PHACADRAFT_194637"/>
<accession>K5V3B5</accession>
<dbReference type="Proteomes" id="UP000008370">
    <property type="component" value="Unassembled WGS sequence"/>
</dbReference>
<dbReference type="OrthoDB" id="2798686at2759"/>
<name>K5V3B5_PHACS</name>
<dbReference type="EMBL" id="JH930471">
    <property type="protein sequence ID" value="EKM57066.1"/>
    <property type="molecule type" value="Genomic_DNA"/>
</dbReference>
<dbReference type="RefSeq" id="XP_007394894.1">
    <property type="nucleotide sequence ID" value="XM_007394832.1"/>
</dbReference>
<proteinExistence type="predicted"/>
<keyword evidence="2" id="KW-1185">Reference proteome</keyword>
<gene>
    <name evidence="1" type="ORF">PHACADRAFT_194637</name>
</gene>
<sequence>MTATQQSRTTFVDTFPHSPATRLEQDLEAHMSSDWFSKDGKGTIFLEGLPGVGYIIAAAQASQGNTEQAKRAIIRSTDSLITTAGAVGGGLVAGPAGAVFGAAAGKVVGIGFEKATADSVDPRARLGVGEQTLVSGILEVATNAAAGGAGGIGRVLCQETASATARSAVGKFVGSSAASATMFSGDALRRVVVAEGATDV</sequence>
<dbReference type="InParanoid" id="K5V3B5"/>
<reference evidence="1 2" key="1">
    <citation type="journal article" date="2012" name="BMC Genomics">
        <title>Comparative genomics of the white-rot fungi, Phanerochaete carnosa and P. chrysosporium, to elucidate the genetic basis of the distinct wood types they colonize.</title>
        <authorList>
            <person name="Suzuki H."/>
            <person name="MacDonald J."/>
            <person name="Syed K."/>
            <person name="Salamov A."/>
            <person name="Hori C."/>
            <person name="Aerts A."/>
            <person name="Henrissat B."/>
            <person name="Wiebenga A."/>
            <person name="vanKuyk P.A."/>
            <person name="Barry K."/>
            <person name="Lindquist E."/>
            <person name="LaButti K."/>
            <person name="Lapidus A."/>
            <person name="Lucas S."/>
            <person name="Coutinho P."/>
            <person name="Gong Y."/>
            <person name="Samejima M."/>
            <person name="Mahadevan R."/>
            <person name="Abou-Zaid M."/>
            <person name="de Vries R.P."/>
            <person name="Igarashi K."/>
            <person name="Yadav J.S."/>
            <person name="Grigoriev I.V."/>
            <person name="Master E.R."/>
        </authorList>
    </citation>
    <scope>NUCLEOTIDE SEQUENCE [LARGE SCALE GENOMIC DNA]</scope>
    <source>
        <strain evidence="1 2">HHB-10118-sp</strain>
    </source>
</reference>
<protein>
    <submittedName>
        <fullName evidence="1">Uncharacterized protein</fullName>
    </submittedName>
</protein>